<name>A0A645J2R1_9ZZZZ</name>
<dbReference type="EMBL" id="VSSQ01130213">
    <property type="protein sequence ID" value="MPN57995.1"/>
    <property type="molecule type" value="Genomic_DNA"/>
</dbReference>
<keyword evidence="1" id="KW-1133">Transmembrane helix</keyword>
<feature type="transmembrane region" description="Helical" evidence="1">
    <location>
        <begin position="6"/>
        <end position="28"/>
    </location>
</feature>
<reference evidence="2" key="1">
    <citation type="submission" date="2019-08" db="EMBL/GenBank/DDBJ databases">
        <authorList>
            <person name="Kucharzyk K."/>
            <person name="Murdoch R.W."/>
            <person name="Higgins S."/>
            <person name="Loffler F."/>
        </authorList>
    </citation>
    <scope>NUCLEOTIDE SEQUENCE</scope>
</reference>
<evidence type="ECO:0000313" key="2">
    <source>
        <dbReference type="EMBL" id="MPN57995.1"/>
    </source>
</evidence>
<proteinExistence type="predicted"/>
<keyword evidence="1" id="KW-0812">Transmembrane</keyword>
<protein>
    <submittedName>
        <fullName evidence="2">Uncharacterized protein</fullName>
    </submittedName>
</protein>
<sequence>MDAVNLFINVNVDTVLNIYVIVIIIVVMKESAAA</sequence>
<evidence type="ECO:0000256" key="1">
    <source>
        <dbReference type="SAM" id="Phobius"/>
    </source>
</evidence>
<gene>
    <name evidence="2" type="ORF">SDC9_205691</name>
</gene>
<comment type="caution">
    <text evidence="2">The sequence shown here is derived from an EMBL/GenBank/DDBJ whole genome shotgun (WGS) entry which is preliminary data.</text>
</comment>
<organism evidence="2">
    <name type="scientific">bioreactor metagenome</name>
    <dbReference type="NCBI Taxonomy" id="1076179"/>
    <lineage>
        <taxon>unclassified sequences</taxon>
        <taxon>metagenomes</taxon>
        <taxon>ecological metagenomes</taxon>
    </lineage>
</organism>
<keyword evidence="1" id="KW-0472">Membrane</keyword>
<dbReference type="AlphaFoldDB" id="A0A645J2R1"/>
<accession>A0A645J2R1</accession>